<dbReference type="EMBL" id="MCFG01000243">
    <property type="protein sequence ID" value="ORX77562.1"/>
    <property type="molecule type" value="Genomic_DNA"/>
</dbReference>
<dbReference type="AlphaFoldDB" id="A0A1Y1WVS1"/>
<dbReference type="OrthoDB" id="10442294at2759"/>
<proteinExistence type="predicted"/>
<reference evidence="1 2" key="2">
    <citation type="submission" date="2016-08" db="EMBL/GenBank/DDBJ databases">
        <title>Pervasive Adenine N6-methylation of Active Genes in Fungi.</title>
        <authorList>
            <consortium name="DOE Joint Genome Institute"/>
            <person name="Mondo S.J."/>
            <person name="Dannebaum R.O."/>
            <person name="Kuo R.C."/>
            <person name="Labutti K."/>
            <person name="Haridas S."/>
            <person name="Kuo A."/>
            <person name="Salamov A."/>
            <person name="Ahrendt S.R."/>
            <person name="Lipzen A."/>
            <person name="Sullivan W."/>
            <person name="Andreopoulos W.B."/>
            <person name="Clum A."/>
            <person name="Lindquist E."/>
            <person name="Daum C."/>
            <person name="Ramamoorthy G.K."/>
            <person name="Gryganskyi A."/>
            <person name="Culley D."/>
            <person name="Magnuson J.K."/>
            <person name="James T.Y."/>
            <person name="O'Malley M.A."/>
            <person name="Stajich J.E."/>
            <person name="Spatafora J.W."/>
            <person name="Visel A."/>
            <person name="Grigoriev I.V."/>
        </authorList>
    </citation>
    <scope>NUCLEOTIDE SEQUENCE [LARGE SCALE GENOMIC DNA]</scope>
    <source>
        <strain evidence="1 2">S4</strain>
    </source>
</reference>
<dbReference type="Proteomes" id="UP000193944">
    <property type="component" value="Unassembled WGS sequence"/>
</dbReference>
<gene>
    <name evidence="1" type="ORF">BCR32DRAFT_270586</name>
</gene>
<sequence length="298" mass="35575">MFSVEDISYDSLFWTYPNEVNQKIEEYICKLKSYYKFNDYQGLLNKLTIKDDEKENNKGNFLDKNDNEYNIDRPLKLQLKFNNLFKSIDEEIILAPINLCLNENLETKFIINLEEMAIPMFHVHLVKNRIHDDFIYVITGEEEGYIKDFIKRIRLLDNHIKFQIQQYIKNIQPTSPLYTLIKKYNVTETSNWTFTGIINGSNNNYLHISFKKKGSEDNIEGTPIYNGNELYYDMIHLLSLNSYCFVYGEIYPILKLKDIIVIEQIKQNKKILSFKSKAYFTEMFFKEESMNYTTKEKK</sequence>
<evidence type="ECO:0000313" key="2">
    <source>
        <dbReference type="Proteomes" id="UP000193944"/>
    </source>
</evidence>
<evidence type="ECO:0000313" key="1">
    <source>
        <dbReference type="EMBL" id="ORX77562.1"/>
    </source>
</evidence>
<keyword evidence="2" id="KW-1185">Reference proteome</keyword>
<reference evidence="1 2" key="1">
    <citation type="submission" date="2016-08" db="EMBL/GenBank/DDBJ databases">
        <title>A Parts List for Fungal Cellulosomes Revealed by Comparative Genomics.</title>
        <authorList>
            <consortium name="DOE Joint Genome Institute"/>
            <person name="Haitjema C.H."/>
            <person name="Gilmore S.P."/>
            <person name="Henske J.K."/>
            <person name="Solomon K.V."/>
            <person name="De Groot R."/>
            <person name="Kuo A."/>
            <person name="Mondo S.J."/>
            <person name="Salamov A.A."/>
            <person name="Labutti K."/>
            <person name="Zhao Z."/>
            <person name="Chiniquy J."/>
            <person name="Barry K."/>
            <person name="Brewer H.M."/>
            <person name="Purvine S.O."/>
            <person name="Wright A.T."/>
            <person name="Boxma B."/>
            <person name="Van Alen T."/>
            <person name="Hackstein J.H."/>
            <person name="Baker S.E."/>
            <person name="Grigoriev I.V."/>
            <person name="O'Malley M.A."/>
        </authorList>
    </citation>
    <scope>NUCLEOTIDE SEQUENCE [LARGE SCALE GENOMIC DNA]</scope>
    <source>
        <strain evidence="1 2">S4</strain>
    </source>
</reference>
<organism evidence="1 2">
    <name type="scientific">Anaeromyces robustus</name>
    <dbReference type="NCBI Taxonomy" id="1754192"/>
    <lineage>
        <taxon>Eukaryota</taxon>
        <taxon>Fungi</taxon>
        <taxon>Fungi incertae sedis</taxon>
        <taxon>Chytridiomycota</taxon>
        <taxon>Chytridiomycota incertae sedis</taxon>
        <taxon>Neocallimastigomycetes</taxon>
        <taxon>Neocallimastigales</taxon>
        <taxon>Neocallimastigaceae</taxon>
        <taxon>Anaeromyces</taxon>
    </lineage>
</organism>
<name>A0A1Y1WVS1_9FUNG</name>
<comment type="caution">
    <text evidence="1">The sequence shown here is derived from an EMBL/GenBank/DDBJ whole genome shotgun (WGS) entry which is preliminary data.</text>
</comment>
<protein>
    <submittedName>
        <fullName evidence="1">Uncharacterized protein</fullName>
    </submittedName>
</protein>
<accession>A0A1Y1WVS1</accession>